<keyword evidence="2" id="KW-1185">Reference proteome</keyword>
<evidence type="ECO:0000313" key="1">
    <source>
        <dbReference type="EMBL" id="TQL85946.1"/>
    </source>
</evidence>
<reference evidence="1 2" key="1">
    <citation type="submission" date="2019-06" db="EMBL/GenBank/DDBJ databases">
        <title>Sequencing the genomes of 1000 actinobacteria strains.</title>
        <authorList>
            <person name="Klenk H.-P."/>
        </authorList>
    </citation>
    <scope>NUCLEOTIDE SEQUENCE [LARGE SCALE GENOMIC DNA]</scope>
    <source>
        <strain evidence="1 2">DSM 20169</strain>
    </source>
</reference>
<gene>
    <name evidence="1" type="ORF">FB560_1583</name>
</gene>
<sequence>MTFPLAGLLRVRDAQEKVAAEQLSRTTSARRHAEEAEQSAVVSLSEISAQVDDAHTLLAMAAARAAGRSALSDLQTLTELRRAEEEVAKASHVEARRELKGLERLDGAHRAESLKAERHAEQMALDEIAVMRSLREERTA</sequence>
<accession>A0A543BMA3</accession>
<dbReference type="RefSeq" id="WP_141871851.1">
    <property type="nucleotide sequence ID" value="NZ_VFOX01000001.1"/>
</dbReference>
<dbReference type="AlphaFoldDB" id="A0A543BMA3"/>
<comment type="caution">
    <text evidence="1">The sequence shown here is derived from an EMBL/GenBank/DDBJ whole genome shotgun (WGS) entry which is preliminary data.</text>
</comment>
<evidence type="ECO:0000313" key="2">
    <source>
        <dbReference type="Proteomes" id="UP000317209"/>
    </source>
</evidence>
<name>A0A543BMA3_9MICO</name>
<protein>
    <recommendedName>
        <fullName evidence="3">Flagellar FliJ protein</fullName>
    </recommendedName>
</protein>
<proteinExistence type="predicted"/>
<dbReference type="InterPro" id="IPR053716">
    <property type="entry name" value="Flag_assembly_chemotaxis_eff"/>
</dbReference>
<dbReference type="OrthoDB" id="5072715at2"/>
<organism evidence="1 2">
    <name type="scientific">Microbacterium saperdae</name>
    <dbReference type="NCBI Taxonomy" id="69368"/>
    <lineage>
        <taxon>Bacteria</taxon>
        <taxon>Bacillati</taxon>
        <taxon>Actinomycetota</taxon>
        <taxon>Actinomycetes</taxon>
        <taxon>Micrococcales</taxon>
        <taxon>Microbacteriaceae</taxon>
        <taxon>Microbacterium</taxon>
    </lineage>
</organism>
<dbReference type="Gene3D" id="1.10.287.1700">
    <property type="match status" value="1"/>
</dbReference>
<dbReference type="EMBL" id="VFOX01000001">
    <property type="protein sequence ID" value="TQL85946.1"/>
    <property type="molecule type" value="Genomic_DNA"/>
</dbReference>
<evidence type="ECO:0008006" key="3">
    <source>
        <dbReference type="Google" id="ProtNLM"/>
    </source>
</evidence>
<dbReference type="Proteomes" id="UP000317209">
    <property type="component" value="Unassembled WGS sequence"/>
</dbReference>